<reference evidence="4" key="1">
    <citation type="journal article" date="2023" name="Front. Mar. Sci.">
        <title>A new Merluccius polli reference genome to investigate the effects of global change in West African waters.</title>
        <authorList>
            <person name="Mateo J.L."/>
            <person name="Blanco-Fernandez C."/>
            <person name="Garcia-Vazquez E."/>
            <person name="Machado-Schiaffino G."/>
        </authorList>
    </citation>
    <scope>NUCLEOTIDE SEQUENCE</scope>
    <source>
        <strain evidence="4">C29</strain>
        <tissue evidence="4">Fin</tissue>
    </source>
</reference>
<gene>
    <name evidence="4" type="primary">ZCCHC3_21</name>
    <name evidence="4" type="ORF">N1851_035208</name>
</gene>
<dbReference type="EMBL" id="JAOPHQ010006727">
    <property type="protein sequence ID" value="KAK0130561.1"/>
    <property type="molecule type" value="Genomic_DNA"/>
</dbReference>
<dbReference type="InterPro" id="IPR001878">
    <property type="entry name" value="Znf_CCHC"/>
</dbReference>
<proteinExistence type="predicted"/>
<evidence type="ECO:0000256" key="1">
    <source>
        <dbReference type="PROSITE-ProRule" id="PRU00047"/>
    </source>
</evidence>
<feature type="compositionally biased region" description="Polar residues" evidence="2">
    <location>
        <begin position="84"/>
        <end position="127"/>
    </location>
</feature>
<feature type="domain" description="CCHC-type" evidence="3">
    <location>
        <begin position="48"/>
        <end position="63"/>
    </location>
</feature>
<dbReference type="GO" id="GO:0003676">
    <property type="term" value="F:nucleic acid binding"/>
    <property type="evidence" value="ECO:0007669"/>
    <property type="project" value="InterPro"/>
</dbReference>
<evidence type="ECO:0000313" key="4">
    <source>
        <dbReference type="EMBL" id="KAK0130561.1"/>
    </source>
</evidence>
<keyword evidence="5" id="KW-1185">Reference proteome</keyword>
<dbReference type="Proteomes" id="UP001174136">
    <property type="component" value="Unassembled WGS sequence"/>
</dbReference>
<comment type="caution">
    <text evidence="4">The sequence shown here is derived from an EMBL/GenBank/DDBJ whole genome shotgun (WGS) entry which is preliminary data.</text>
</comment>
<protein>
    <submittedName>
        <fullName evidence="4">Zinc finger CCHC domain-containing protein 3</fullName>
    </submittedName>
</protein>
<dbReference type="PANTHER" id="PTHR46486">
    <property type="entry name" value="CCHC-TYPE DOMAIN-CONTAINING PROTEIN"/>
    <property type="match status" value="1"/>
</dbReference>
<evidence type="ECO:0000256" key="2">
    <source>
        <dbReference type="SAM" id="MobiDB-lite"/>
    </source>
</evidence>
<dbReference type="GO" id="GO:0008270">
    <property type="term" value="F:zinc ion binding"/>
    <property type="evidence" value="ECO:0007669"/>
    <property type="project" value="UniProtKB-KW"/>
</dbReference>
<keyword evidence="1" id="KW-0479">Metal-binding</keyword>
<name>A0AA47NL34_MERPO</name>
<accession>A0AA47NL34</accession>
<keyword evidence="1" id="KW-0863">Zinc-finger</keyword>
<dbReference type="PANTHER" id="PTHR46486:SF1">
    <property type="entry name" value="CCHC-TYPE DOMAIN-CONTAINING PROTEIN"/>
    <property type="match status" value="1"/>
</dbReference>
<dbReference type="AlphaFoldDB" id="A0AA47NL34"/>
<feature type="region of interest" description="Disordered" evidence="2">
    <location>
        <begin position="80"/>
        <end position="163"/>
    </location>
</feature>
<sequence length="177" mass="19377">MLMIFAYGWVDSCTVRAQATKGLKHLPSMIVLGENRGYIHYQGQPKLCRKCGEHGHLAEVCERLFVENVEKLDTLLKSAPMAESATSVETQNTSSEIVRNPLPTRSNKPNETNVLTDQARPENSNLPPKTVIGGEVQGEAGEGEGPVVAPQSGEAELGWGSIRQKARLGEKLPFRLR</sequence>
<evidence type="ECO:0000259" key="3">
    <source>
        <dbReference type="PROSITE" id="PS50158"/>
    </source>
</evidence>
<keyword evidence="1" id="KW-0862">Zinc</keyword>
<dbReference type="PROSITE" id="PS50158">
    <property type="entry name" value="ZF_CCHC"/>
    <property type="match status" value="1"/>
</dbReference>
<organism evidence="4 5">
    <name type="scientific">Merluccius polli</name>
    <name type="common">Benguela hake</name>
    <name type="synonym">Merluccius cadenati</name>
    <dbReference type="NCBI Taxonomy" id="89951"/>
    <lineage>
        <taxon>Eukaryota</taxon>
        <taxon>Metazoa</taxon>
        <taxon>Chordata</taxon>
        <taxon>Craniata</taxon>
        <taxon>Vertebrata</taxon>
        <taxon>Euteleostomi</taxon>
        <taxon>Actinopterygii</taxon>
        <taxon>Neopterygii</taxon>
        <taxon>Teleostei</taxon>
        <taxon>Neoteleostei</taxon>
        <taxon>Acanthomorphata</taxon>
        <taxon>Zeiogadaria</taxon>
        <taxon>Gadariae</taxon>
        <taxon>Gadiformes</taxon>
        <taxon>Gadoidei</taxon>
        <taxon>Merlucciidae</taxon>
        <taxon>Merluccius</taxon>
    </lineage>
</organism>
<evidence type="ECO:0000313" key="5">
    <source>
        <dbReference type="Proteomes" id="UP001174136"/>
    </source>
</evidence>